<dbReference type="OrthoDB" id="9816309at2"/>
<dbReference type="Pfam" id="PF01739">
    <property type="entry name" value="CheR"/>
    <property type="match status" value="1"/>
</dbReference>
<evidence type="ECO:0000313" key="2">
    <source>
        <dbReference type="EMBL" id="KGR78831.1"/>
    </source>
</evidence>
<dbReference type="AlphaFoldDB" id="A0A0A3I206"/>
<dbReference type="Gene3D" id="3.40.50.150">
    <property type="entry name" value="Vaccinia Virus protein VP39"/>
    <property type="match status" value="1"/>
</dbReference>
<evidence type="ECO:0000259" key="1">
    <source>
        <dbReference type="PROSITE" id="PS50123"/>
    </source>
</evidence>
<evidence type="ECO:0000313" key="3">
    <source>
        <dbReference type="Proteomes" id="UP000030416"/>
    </source>
</evidence>
<dbReference type="Proteomes" id="UP000030416">
    <property type="component" value="Unassembled WGS sequence"/>
</dbReference>
<dbReference type="InterPro" id="IPR022642">
    <property type="entry name" value="CheR_C"/>
</dbReference>
<feature type="domain" description="CheR-type methyltransferase" evidence="1">
    <location>
        <begin position="10"/>
        <end position="262"/>
    </location>
</feature>
<dbReference type="PANTHER" id="PTHR24422:SF8">
    <property type="entry name" value="CHEMOTAXIS PROTEIN"/>
    <property type="match status" value="1"/>
</dbReference>
<dbReference type="PROSITE" id="PS50123">
    <property type="entry name" value="CHER"/>
    <property type="match status" value="1"/>
</dbReference>
<dbReference type="RefSeq" id="WP_036185511.1">
    <property type="nucleotide sequence ID" value="NZ_AVDA01000009.1"/>
</dbReference>
<comment type="caution">
    <text evidence="2">The sequence shown here is derived from an EMBL/GenBank/DDBJ whole genome shotgun (WGS) entry which is preliminary data.</text>
</comment>
<proteinExistence type="predicted"/>
<dbReference type="InterPro" id="IPR050903">
    <property type="entry name" value="Bact_Chemotaxis_MeTrfase"/>
</dbReference>
<dbReference type="Pfam" id="PF03705">
    <property type="entry name" value="CheR_N"/>
    <property type="match status" value="1"/>
</dbReference>
<dbReference type="STRING" id="1384049.CD29_09135"/>
<dbReference type="InterPro" id="IPR029063">
    <property type="entry name" value="SAM-dependent_MTases_sf"/>
</dbReference>
<dbReference type="SUPFAM" id="SSF47757">
    <property type="entry name" value="Chemotaxis receptor methyltransferase CheR, N-terminal domain"/>
    <property type="match status" value="1"/>
</dbReference>
<gene>
    <name evidence="2" type="ORF">CD29_09135</name>
</gene>
<dbReference type="SUPFAM" id="SSF53335">
    <property type="entry name" value="S-adenosyl-L-methionine-dependent methyltransferases"/>
    <property type="match status" value="1"/>
</dbReference>
<dbReference type="EMBL" id="JPVN01000009">
    <property type="protein sequence ID" value="KGR78831.1"/>
    <property type="molecule type" value="Genomic_DNA"/>
</dbReference>
<dbReference type="PANTHER" id="PTHR24422">
    <property type="entry name" value="CHEMOTAXIS PROTEIN METHYLTRANSFERASE"/>
    <property type="match status" value="1"/>
</dbReference>
<accession>A0A0A3I206</accession>
<dbReference type="GO" id="GO:0008757">
    <property type="term" value="F:S-adenosylmethionine-dependent methyltransferase activity"/>
    <property type="evidence" value="ECO:0007669"/>
    <property type="project" value="InterPro"/>
</dbReference>
<reference evidence="2 3" key="1">
    <citation type="submission" date="2014-02" db="EMBL/GenBank/DDBJ databases">
        <title>Draft genome sequence of Lysinibacillus manganicus DSM 26584T.</title>
        <authorList>
            <person name="Zhang F."/>
            <person name="Wang G."/>
            <person name="Zhang L."/>
        </authorList>
    </citation>
    <scope>NUCLEOTIDE SEQUENCE [LARGE SCALE GENOMIC DNA]</scope>
    <source>
        <strain evidence="2 3">DSM 26584</strain>
    </source>
</reference>
<dbReference type="InterPro" id="IPR000780">
    <property type="entry name" value="CheR_MeTrfase"/>
</dbReference>
<sequence length="285" mass="33769">MKYNESLTSELETNEELEKFEINLLVNGLFDWCGYDFRDYAYPSLRRRILHRVQAEKLATITELLNEILHDTECLNRLIDDLSINVTEMFRDPLFWKEFREKIVPFLRTFPSIRIWHAGCASGEEVYSMAILLKEVGLYDKTRIYATDFNPEILKTAKSGYYPLEKMKRYTQNYLQSGGEFEFSRYYKVTNSGVKFDTSLMKNVIYAQHNLVTDSSFNEFHVIFCRNVMIYFNKPLQQKVHGLFYDSLSMFGYLGLGDKETISFTEFENQFDSISFKQKLYQKIK</sequence>
<dbReference type="PRINTS" id="PR00996">
    <property type="entry name" value="CHERMTFRASE"/>
</dbReference>
<protein>
    <submittedName>
        <fullName evidence="2">Chemotaxis protein CheR</fullName>
    </submittedName>
</protein>
<organism evidence="2 3">
    <name type="scientific">Ureibacillus manganicus DSM 26584</name>
    <dbReference type="NCBI Taxonomy" id="1384049"/>
    <lineage>
        <taxon>Bacteria</taxon>
        <taxon>Bacillati</taxon>
        <taxon>Bacillota</taxon>
        <taxon>Bacilli</taxon>
        <taxon>Bacillales</taxon>
        <taxon>Caryophanaceae</taxon>
        <taxon>Ureibacillus</taxon>
    </lineage>
</organism>
<dbReference type="InterPro" id="IPR022641">
    <property type="entry name" value="CheR_N"/>
</dbReference>
<keyword evidence="3" id="KW-1185">Reference proteome</keyword>
<name>A0A0A3I206_9BACL</name>
<dbReference type="SMART" id="SM00138">
    <property type="entry name" value="MeTrc"/>
    <property type="match status" value="1"/>
</dbReference>
<dbReference type="eggNOG" id="COG1352">
    <property type="taxonomic scope" value="Bacteria"/>
</dbReference>